<evidence type="ECO:0000313" key="6">
    <source>
        <dbReference type="Proteomes" id="UP000239002"/>
    </source>
</evidence>
<dbReference type="RefSeq" id="WP_104514912.1">
    <property type="nucleotide sequence ID" value="NZ_MQVW01000002.1"/>
</dbReference>
<sequence>MKKTIIAILGIGLCFSSVHAQEIIKLKPTQKKCIQVPEPSDIAFSVDGKSLFMVSDNGYLFETDLEGTILRKADYKGLDDEAVYVNESHVYVVEEFSRKIKMFRLPDLVLEKTVNVPYNGARNKAYEGFTYNKAKGVFTLVVEKDPIYVFELNEKLEKVNEINLGDIARDISSATYYDNHLWLLSDEDSTVFKLNPNDYSVISKWKIPVLNAEGLAFDAKGNFIVASDALQRLYYFSNPENN</sequence>
<keyword evidence="2" id="KW-1003">Cell membrane</keyword>
<dbReference type="OrthoDB" id="1436985at2"/>
<feature type="signal peptide" evidence="4">
    <location>
        <begin position="1"/>
        <end position="20"/>
    </location>
</feature>
<keyword evidence="3" id="KW-0472">Membrane</keyword>
<reference evidence="5 6" key="1">
    <citation type="submission" date="2018-02" db="EMBL/GenBank/DDBJ databases">
        <title>Genomic Encyclopedia of Archaeal and Bacterial Type Strains, Phase II (KMG-II): from individual species to whole genera.</title>
        <authorList>
            <person name="Goeker M."/>
        </authorList>
    </citation>
    <scope>NUCLEOTIDE SEQUENCE [LARGE SCALE GENOMIC DNA]</scope>
    <source>
        <strain evidence="5 6">DSM 16809</strain>
    </source>
</reference>
<comment type="subcellular location">
    <subcellularLocation>
        <location evidence="1">Cell membrane</location>
    </subcellularLocation>
</comment>
<dbReference type="InterPro" id="IPR009722">
    <property type="entry name" value="YjiK/CarP"/>
</dbReference>
<feature type="chain" id="PRO_5015745509" evidence="4">
    <location>
        <begin position="21"/>
        <end position="242"/>
    </location>
</feature>
<protein>
    <submittedName>
        <fullName evidence="5">Uncharacterized protein YjiK</fullName>
    </submittedName>
</protein>
<dbReference type="Pfam" id="PF06977">
    <property type="entry name" value="SdiA-regulated"/>
    <property type="match status" value="1"/>
</dbReference>
<dbReference type="GO" id="GO:0005886">
    <property type="term" value="C:plasma membrane"/>
    <property type="evidence" value="ECO:0007669"/>
    <property type="project" value="UniProtKB-SubCell"/>
</dbReference>
<keyword evidence="6" id="KW-1185">Reference proteome</keyword>
<dbReference type="EMBL" id="PTJE01000002">
    <property type="protein sequence ID" value="PPK95609.1"/>
    <property type="molecule type" value="Genomic_DNA"/>
</dbReference>
<name>A0A2S6IN25_9FLAO</name>
<evidence type="ECO:0000256" key="4">
    <source>
        <dbReference type="SAM" id="SignalP"/>
    </source>
</evidence>
<evidence type="ECO:0000313" key="5">
    <source>
        <dbReference type="EMBL" id="PPK95609.1"/>
    </source>
</evidence>
<dbReference type="InterPro" id="IPR011044">
    <property type="entry name" value="Quino_amine_DH_bsu"/>
</dbReference>
<organism evidence="5 6">
    <name type="scientific">Nonlabens xylanidelens</name>
    <dbReference type="NCBI Taxonomy" id="191564"/>
    <lineage>
        <taxon>Bacteria</taxon>
        <taxon>Pseudomonadati</taxon>
        <taxon>Bacteroidota</taxon>
        <taxon>Flavobacteriia</taxon>
        <taxon>Flavobacteriales</taxon>
        <taxon>Flavobacteriaceae</taxon>
        <taxon>Nonlabens</taxon>
    </lineage>
</organism>
<dbReference type="AlphaFoldDB" id="A0A2S6IN25"/>
<proteinExistence type="predicted"/>
<evidence type="ECO:0000256" key="2">
    <source>
        <dbReference type="ARBA" id="ARBA00022475"/>
    </source>
</evidence>
<dbReference type="SUPFAM" id="SSF50969">
    <property type="entry name" value="YVTN repeat-like/Quinoprotein amine dehydrogenase"/>
    <property type="match status" value="1"/>
</dbReference>
<keyword evidence="4" id="KW-0732">Signal</keyword>
<dbReference type="InterPro" id="IPR015943">
    <property type="entry name" value="WD40/YVTN_repeat-like_dom_sf"/>
</dbReference>
<evidence type="ECO:0000256" key="1">
    <source>
        <dbReference type="ARBA" id="ARBA00004236"/>
    </source>
</evidence>
<dbReference type="Proteomes" id="UP000239002">
    <property type="component" value="Unassembled WGS sequence"/>
</dbReference>
<accession>A0A2S6IN25</accession>
<dbReference type="Gene3D" id="2.130.10.10">
    <property type="entry name" value="YVTN repeat-like/Quinoprotein amine dehydrogenase"/>
    <property type="match status" value="1"/>
</dbReference>
<gene>
    <name evidence="5" type="ORF">LY01_01200</name>
</gene>
<evidence type="ECO:0000256" key="3">
    <source>
        <dbReference type="ARBA" id="ARBA00023136"/>
    </source>
</evidence>
<comment type="caution">
    <text evidence="5">The sequence shown here is derived from an EMBL/GenBank/DDBJ whole genome shotgun (WGS) entry which is preliminary data.</text>
</comment>